<gene>
    <name evidence="1" type="ORF">NGO_03935</name>
</gene>
<organism evidence="1 2">
    <name type="scientific">Neisseria gonorrhoeae (strain ATCC 700825 / FA 1090)</name>
    <dbReference type="NCBI Taxonomy" id="242231"/>
    <lineage>
        <taxon>Bacteria</taxon>
        <taxon>Pseudomonadati</taxon>
        <taxon>Pseudomonadota</taxon>
        <taxon>Betaproteobacteria</taxon>
        <taxon>Neisseriales</taxon>
        <taxon>Neisseriaceae</taxon>
        <taxon>Neisseria</taxon>
    </lineage>
</organism>
<evidence type="ECO:0000313" key="1">
    <source>
        <dbReference type="EMBL" id="AKO63654.1"/>
    </source>
</evidence>
<dbReference type="GO" id="GO:0004519">
    <property type="term" value="F:endonuclease activity"/>
    <property type="evidence" value="ECO:0007669"/>
    <property type="project" value="UniProtKB-KW"/>
</dbReference>
<keyword evidence="1" id="KW-0540">Nuclease</keyword>
<dbReference type="EMBL" id="AE004969">
    <property type="protein sequence ID" value="AKO63654.1"/>
    <property type="molecule type" value="Genomic_DNA"/>
</dbReference>
<dbReference type="AlphaFoldDB" id="A0A0H4ISR2"/>
<keyword evidence="1" id="KW-0255">Endonuclease</keyword>
<proteinExistence type="predicted"/>
<keyword evidence="2" id="KW-1185">Reference proteome</keyword>
<dbReference type="KEGG" id="ngo:NGO_03935"/>
<sequence>MKPAPFYVQYFALAEQNSNDPLYQMQKICRHSREGGNPDLSARKFIE</sequence>
<name>A0A0H4ISR2_NEIG1</name>
<accession>A0A0H4ISR2</accession>
<keyword evidence="1" id="KW-0378">Hydrolase</keyword>
<reference evidence="2" key="1">
    <citation type="submission" date="2003-03" db="EMBL/GenBank/DDBJ databases">
        <title>The complete genome sequence of Neisseria gonorrhoeae.</title>
        <authorList>
            <person name="Lewis L.A."/>
            <person name="Gillaspy A.F."/>
            <person name="McLaughlin R.E."/>
            <person name="Gipson M."/>
            <person name="Ducey T.F."/>
            <person name="Ownbey T."/>
            <person name="Hartman K."/>
            <person name="Nydick C."/>
            <person name="Carson M.B."/>
            <person name="Vaughn J."/>
            <person name="Thomson C."/>
            <person name="Song L."/>
            <person name="Lin S."/>
            <person name="Yuan X."/>
            <person name="Najar F."/>
            <person name="Zhan M."/>
            <person name="Ren Q."/>
            <person name="Zhu H."/>
            <person name="Qi S."/>
            <person name="Kenton S.M."/>
            <person name="Lai H."/>
            <person name="White J.D."/>
            <person name="Clifton S."/>
            <person name="Roe B.A."/>
            <person name="Dyer D.W."/>
        </authorList>
    </citation>
    <scope>NUCLEOTIDE SEQUENCE [LARGE SCALE GENOMIC DNA]</scope>
    <source>
        <strain evidence="2">ATCC 700825 / FA 1090</strain>
    </source>
</reference>
<evidence type="ECO:0000313" key="2">
    <source>
        <dbReference type="Proteomes" id="UP000000535"/>
    </source>
</evidence>
<dbReference type="Proteomes" id="UP000000535">
    <property type="component" value="Chromosome"/>
</dbReference>
<protein>
    <submittedName>
        <fullName evidence="1">Restriction endonuclease subunit M</fullName>
    </submittedName>
</protein>